<sequence>MKIFDTEGNEITNPDIEKGELAYESLRVIHTWVIDVEERTHEKVIAEYPNGGKDVEIVIDVEERGHWETRDEEGNVVDFDGIIPDDMPHENPVEDVWGFRRYRVYTEEELEEIAQQKAEAEAAAVKKAEREAFLEEAPERMDDAEMAMGELGVMAASSAASIEDLMVAVAELGALVAGE</sequence>
<accession>A0A6N8IGD3</accession>
<dbReference type="Proteomes" id="UP000468327">
    <property type="component" value="Unassembled WGS sequence"/>
</dbReference>
<evidence type="ECO:0000313" key="3">
    <source>
        <dbReference type="Proteomes" id="UP000468327"/>
    </source>
</evidence>
<protein>
    <submittedName>
        <fullName evidence="2">Uncharacterized protein</fullName>
    </submittedName>
</protein>
<feature type="coiled-coil region" evidence="1">
    <location>
        <begin position="103"/>
        <end position="131"/>
    </location>
</feature>
<evidence type="ECO:0000313" key="2">
    <source>
        <dbReference type="EMBL" id="MVN14964.1"/>
    </source>
</evidence>
<keyword evidence="3" id="KW-1185">Reference proteome</keyword>
<proteinExistence type="predicted"/>
<reference evidence="2 3" key="1">
    <citation type="submission" date="2019-11" db="EMBL/GenBank/DDBJ databases">
        <title>Whole genome shotgun sequencing (WGS) data from Adlercreutzia equolifaciens ResAG-91, Eggerthella lenta MRI-F36, MRI-F37, MRI-F40, ResAG-49, ResAG-88, ResAG-121, ResAG-145, and Gordonibacter sp. ResAG-5, ResAG-26, ResAG-43, ResAG-50, ResAG-59.</title>
        <authorList>
            <person name="Stoll D.A."/>
            <person name="Danylec N."/>
            <person name="Franz C.M.A.P."/>
            <person name="Huch M."/>
        </authorList>
    </citation>
    <scope>NUCLEOTIDE SEQUENCE [LARGE SCALE GENOMIC DNA]</scope>
    <source>
        <strain evidence="2 3">ResAG-59</strain>
    </source>
</reference>
<dbReference type="RefSeq" id="WP_157005080.1">
    <property type="nucleotide sequence ID" value="NZ_DBEZYS010000012.1"/>
</dbReference>
<dbReference type="AlphaFoldDB" id="A0A6N8IGD3"/>
<evidence type="ECO:0000256" key="1">
    <source>
        <dbReference type="SAM" id="Coils"/>
    </source>
</evidence>
<name>A0A6N8IGD3_9ACTN</name>
<keyword evidence="1" id="KW-0175">Coiled coil</keyword>
<organism evidence="2 3">
    <name type="scientific">Gordonibacter urolithinfaciens</name>
    <dbReference type="NCBI Taxonomy" id="1335613"/>
    <lineage>
        <taxon>Bacteria</taxon>
        <taxon>Bacillati</taxon>
        <taxon>Actinomycetota</taxon>
        <taxon>Coriobacteriia</taxon>
        <taxon>Eggerthellales</taxon>
        <taxon>Eggerthellaceae</taxon>
        <taxon>Gordonibacter</taxon>
    </lineage>
</organism>
<dbReference type="EMBL" id="WPOC01000008">
    <property type="protein sequence ID" value="MVN14964.1"/>
    <property type="molecule type" value="Genomic_DNA"/>
</dbReference>
<gene>
    <name evidence="2" type="ORF">GO738_06290</name>
</gene>
<comment type="caution">
    <text evidence="2">The sequence shown here is derived from an EMBL/GenBank/DDBJ whole genome shotgun (WGS) entry which is preliminary data.</text>
</comment>